<dbReference type="PANTHER" id="PTHR12197">
    <property type="entry name" value="HISTONE-LYSINE N-METHYLTRANSFERASE SMYD"/>
    <property type="match status" value="1"/>
</dbReference>
<comment type="caution">
    <text evidence="3">The sequence shown here is derived from an EMBL/GenBank/DDBJ whole genome shotgun (WGS) entry which is preliminary data.</text>
</comment>
<dbReference type="InterPro" id="IPR046341">
    <property type="entry name" value="SET_dom_sf"/>
</dbReference>
<evidence type="ECO:0000256" key="1">
    <source>
        <dbReference type="SAM" id="MobiDB-lite"/>
    </source>
</evidence>
<dbReference type="CDD" id="cd08161">
    <property type="entry name" value="SET"/>
    <property type="match status" value="1"/>
</dbReference>
<dbReference type="AlphaFoldDB" id="A0A813LA68"/>
<reference evidence="3" key="1">
    <citation type="submission" date="2021-02" db="EMBL/GenBank/DDBJ databases">
        <authorList>
            <person name="Dougan E. K."/>
            <person name="Rhodes N."/>
            <person name="Thang M."/>
            <person name="Chan C."/>
        </authorList>
    </citation>
    <scope>NUCLEOTIDE SEQUENCE</scope>
</reference>
<dbReference type="PANTHER" id="PTHR12197:SF251">
    <property type="entry name" value="EG:BACR7C10.4 PROTEIN"/>
    <property type="match status" value="1"/>
</dbReference>
<dbReference type="Gene3D" id="2.170.270.10">
    <property type="entry name" value="SET domain"/>
    <property type="match status" value="1"/>
</dbReference>
<dbReference type="InterPro" id="IPR001214">
    <property type="entry name" value="SET_dom"/>
</dbReference>
<feature type="domain" description="SET" evidence="2">
    <location>
        <begin position="94"/>
        <end position="327"/>
    </location>
</feature>
<dbReference type="Pfam" id="PF00856">
    <property type="entry name" value="SET"/>
    <property type="match status" value="1"/>
</dbReference>
<feature type="compositionally biased region" description="Low complexity" evidence="1">
    <location>
        <begin position="64"/>
        <end position="83"/>
    </location>
</feature>
<dbReference type="InterPro" id="IPR050869">
    <property type="entry name" value="H3K4_H4K5_MeTrfase"/>
</dbReference>
<dbReference type="CDD" id="cd20071">
    <property type="entry name" value="SET_SMYD"/>
    <property type="match status" value="1"/>
</dbReference>
<feature type="region of interest" description="Disordered" evidence="1">
    <location>
        <begin position="47"/>
        <end position="86"/>
    </location>
</feature>
<proteinExistence type="predicted"/>
<organism evidence="3 4">
    <name type="scientific">Polarella glacialis</name>
    <name type="common">Dinoflagellate</name>
    <dbReference type="NCBI Taxonomy" id="89957"/>
    <lineage>
        <taxon>Eukaryota</taxon>
        <taxon>Sar</taxon>
        <taxon>Alveolata</taxon>
        <taxon>Dinophyceae</taxon>
        <taxon>Suessiales</taxon>
        <taxon>Suessiaceae</taxon>
        <taxon>Polarella</taxon>
    </lineage>
</organism>
<dbReference type="EMBL" id="CAJNNW010033699">
    <property type="protein sequence ID" value="CAE8719949.1"/>
    <property type="molecule type" value="Genomic_DNA"/>
</dbReference>
<sequence>MACLSGAVASKSWMASRRPAMLGMNRGWSRLTGEPPLTGSAWRGVTNANDQTSPLASGAAPSINNNNSSKTNKNNNNNNSNNNELLLTPTLHSQGLRRSASATGGKGLFALTRFQKGEVVFQERAVLDSCSAEDSLFAAFTSEVLQEELDPIWCLVANFVALLDQPGGPTTEALSRRAAVDAFYRPRGSVGSADLPGAEPYEELACHMHSSLREEARSRISLSSLSDLLHIVRLNAHTVRVFGLLETGGTSLESEGLGLFPWLHLTNHSCAPNTLFSATAANNNDKKKNTNNNNNTELLSAQSPRAEMELRAAQAISPGEELHISYLEPHLLRLPAPGRRRVLRRDFGFDCRCERCVAEGG</sequence>
<protein>
    <recommendedName>
        <fullName evidence="2">SET domain-containing protein</fullName>
    </recommendedName>
</protein>
<dbReference type="SMART" id="SM00317">
    <property type="entry name" value="SET"/>
    <property type="match status" value="1"/>
</dbReference>
<dbReference type="GO" id="GO:0005634">
    <property type="term" value="C:nucleus"/>
    <property type="evidence" value="ECO:0007669"/>
    <property type="project" value="TreeGrafter"/>
</dbReference>
<evidence type="ECO:0000313" key="4">
    <source>
        <dbReference type="Proteomes" id="UP000626109"/>
    </source>
</evidence>
<name>A0A813LA68_POLGL</name>
<evidence type="ECO:0000259" key="2">
    <source>
        <dbReference type="PROSITE" id="PS50280"/>
    </source>
</evidence>
<gene>
    <name evidence="3" type="ORF">PGLA2088_LOCUS40999</name>
</gene>
<dbReference type="SUPFAM" id="SSF82199">
    <property type="entry name" value="SET domain"/>
    <property type="match status" value="1"/>
</dbReference>
<dbReference type="Proteomes" id="UP000626109">
    <property type="component" value="Unassembled WGS sequence"/>
</dbReference>
<evidence type="ECO:0000313" key="3">
    <source>
        <dbReference type="EMBL" id="CAE8719949.1"/>
    </source>
</evidence>
<accession>A0A813LA68</accession>
<dbReference type="PROSITE" id="PS50280">
    <property type="entry name" value="SET"/>
    <property type="match status" value="1"/>
</dbReference>